<evidence type="ECO:0000313" key="1">
    <source>
        <dbReference type="EMBL" id="KAI9910959.1"/>
    </source>
</evidence>
<organism evidence="1 2">
    <name type="scientific">Peronosclerospora sorghi</name>
    <dbReference type="NCBI Taxonomy" id="230839"/>
    <lineage>
        <taxon>Eukaryota</taxon>
        <taxon>Sar</taxon>
        <taxon>Stramenopiles</taxon>
        <taxon>Oomycota</taxon>
        <taxon>Peronosporomycetes</taxon>
        <taxon>Peronosporales</taxon>
        <taxon>Peronosporaceae</taxon>
        <taxon>Peronosclerospora</taxon>
    </lineage>
</organism>
<protein>
    <submittedName>
        <fullName evidence="1">Uncharacterized protein</fullName>
    </submittedName>
</protein>
<sequence length="207" mass="23393">MIELPTLSGTTSNFFLKERCKFGMSTQRMNLVFSLQVSILAIFALRRVREEYCGSVIITESTRSFRVRDRVLIFSLFRHEVASTLDSLSLQIRRDLVLVPTAKLLKLRLLLRSPSPCQLNRRQCCKHSRVNIFSYTIIGTARQGDSLKGCTTQSCQLLDQLNFAKASAFREDSSFALPIAFTNLASLSKTSQYMREFPAACQAGSIF</sequence>
<name>A0ACC0VWW6_9STRA</name>
<reference evidence="1 2" key="1">
    <citation type="journal article" date="2022" name="bioRxiv">
        <title>The genome of the oomycete Peronosclerospora sorghi, a cosmopolitan pathogen of maize and sorghum, is inflated with dispersed pseudogenes.</title>
        <authorList>
            <person name="Fletcher K."/>
            <person name="Martin F."/>
            <person name="Isakeit T."/>
            <person name="Cavanaugh K."/>
            <person name="Magill C."/>
            <person name="Michelmore R."/>
        </authorList>
    </citation>
    <scope>NUCLEOTIDE SEQUENCE [LARGE SCALE GENOMIC DNA]</scope>
    <source>
        <strain evidence="1">P6</strain>
    </source>
</reference>
<keyword evidence="2" id="KW-1185">Reference proteome</keyword>
<dbReference type="EMBL" id="CM047585">
    <property type="protein sequence ID" value="KAI9910959.1"/>
    <property type="molecule type" value="Genomic_DNA"/>
</dbReference>
<gene>
    <name evidence="1" type="ORF">PsorP6_011168</name>
</gene>
<accession>A0ACC0VWW6</accession>
<comment type="caution">
    <text evidence="1">The sequence shown here is derived from an EMBL/GenBank/DDBJ whole genome shotgun (WGS) entry which is preliminary data.</text>
</comment>
<proteinExistence type="predicted"/>
<dbReference type="Proteomes" id="UP001163321">
    <property type="component" value="Chromosome 6"/>
</dbReference>
<evidence type="ECO:0000313" key="2">
    <source>
        <dbReference type="Proteomes" id="UP001163321"/>
    </source>
</evidence>